<dbReference type="PANTHER" id="PTHR45676">
    <property type="entry name" value="RING-H2 FINGER PROTEIN ATL51-RELATED"/>
    <property type="match status" value="1"/>
</dbReference>
<name>A0ABU6Q5D3_9FABA</name>
<dbReference type="Proteomes" id="UP001341840">
    <property type="component" value="Unassembled WGS sequence"/>
</dbReference>
<feature type="transmembrane region" description="Helical" evidence="2">
    <location>
        <begin position="12"/>
        <end position="34"/>
    </location>
</feature>
<dbReference type="SUPFAM" id="SSF57850">
    <property type="entry name" value="RING/U-box"/>
    <property type="match status" value="1"/>
</dbReference>
<feature type="domain" description="RING-type" evidence="3">
    <location>
        <begin position="87"/>
        <end position="129"/>
    </location>
</feature>
<keyword evidence="2" id="KW-0472">Membrane</keyword>
<dbReference type="Pfam" id="PF13639">
    <property type="entry name" value="zf-RING_2"/>
    <property type="match status" value="1"/>
</dbReference>
<evidence type="ECO:0000259" key="3">
    <source>
        <dbReference type="PROSITE" id="PS50089"/>
    </source>
</evidence>
<keyword evidence="1" id="KW-0862">Zinc</keyword>
<dbReference type="Gene3D" id="3.30.40.10">
    <property type="entry name" value="Zinc/RING finger domain, C3HC4 (zinc finger)"/>
    <property type="match status" value="1"/>
</dbReference>
<sequence length="157" mass="17269">MIMAPEHMNIVFGILIVGGLIIAFTFFSFTMLGWCSHTSDMPVPHQGPPGIYFDDKFSGCGASLESHSVTFQYKSGGAVDGRSQTECVICLAQFEEEESVRKLHSCRHIFHTSCIDRWLRSHTGCPLCRSQIDQSASPNGAVSSLQNNHMILVSVDS</sequence>
<comment type="caution">
    <text evidence="4">The sequence shown here is derived from an EMBL/GenBank/DDBJ whole genome shotgun (WGS) entry which is preliminary data.</text>
</comment>
<keyword evidence="1" id="KW-0479">Metal-binding</keyword>
<gene>
    <name evidence="4" type="ORF">PIB30_006278</name>
</gene>
<keyword evidence="2" id="KW-0812">Transmembrane</keyword>
<evidence type="ECO:0000256" key="2">
    <source>
        <dbReference type="SAM" id="Phobius"/>
    </source>
</evidence>
<dbReference type="PROSITE" id="PS50089">
    <property type="entry name" value="ZF_RING_2"/>
    <property type="match status" value="1"/>
</dbReference>
<evidence type="ECO:0000313" key="4">
    <source>
        <dbReference type="EMBL" id="MED6106654.1"/>
    </source>
</evidence>
<keyword evidence="1" id="KW-0863">Zinc-finger</keyword>
<accession>A0ABU6Q5D3</accession>
<dbReference type="InterPro" id="IPR001841">
    <property type="entry name" value="Znf_RING"/>
</dbReference>
<dbReference type="SMART" id="SM00184">
    <property type="entry name" value="RING"/>
    <property type="match status" value="1"/>
</dbReference>
<dbReference type="EMBL" id="JASCZI010000013">
    <property type="protein sequence ID" value="MED6106654.1"/>
    <property type="molecule type" value="Genomic_DNA"/>
</dbReference>
<protein>
    <recommendedName>
        <fullName evidence="3">RING-type domain-containing protein</fullName>
    </recommendedName>
</protein>
<dbReference type="PANTHER" id="PTHR45676:SF26">
    <property type="entry name" value="RING-TYPE E3 UBIQUITIN TRANSFERASE"/>
    <property type="match status" value="1"/>
</dbReference>
<evidence type="ECO:0000256" key="1">
    <source>
        <dbReference type="PROSITE-ProRule" id="PRU00175"/>
    </source>
</evidence>
<proteinExistence type="predicted"/>
<dbReference type="InterPro" id="IPR013083">
    <property type="entry name" value="Znf_RING/FYVE/PHD"/>
</dbReference>
<organism evidence="4 5">
    <name type="scientific">Stylosanthes scabra</name>
    <dbReference type="NCBI Taxonomy" id="79078"/>
    <lineage>
        <taxon>Eukaryota</taxon>
        <taxon>Viridiplantae</taxon>
        <taxon>Streptophyta</taxon>
        <taxon>Embryophyta</taxon>
        <taxon>Tracheophyta</taxon>
        <taxon>Spermatophyta</taxon>
        <taxon>Magnoliopsida</taxon>
        <taxon>eudicotyledons</taxon>
        <taxon>Gunneridae</taxon>
        <taxon>Pentapetalae</taxon>
        <taxon>rosids</taxon>
        <taxon>fabids</taxon>
        <taxon>Fabales</taxon>
        <taxon>Fabaceae</taxon>
        <taxon>Papilionoideae</taxon>
        <taxon>50 kb inversion clade</taxon>
        <taxon>dalbergioids sensu lato</taxon>
        <taxon>Dalbergieae</taxon>
        <taxon>Pterocarpus clade</taxon>
        <taxon>Stylosanthes</taxon>
    </lineage>
</organism>
<keyword evidence="2" id="KW-1133">Transmembrane helix</keyword>
<reference evidence="4 5" key="1">
    <citation type="journal article" date="2023" name="Plants (Basel)">
        <title>Bridging the Gap: Combining Genomics and Transcriptomics Approaches to Understand Stylosanthes scabra, an Orphan Legume from the Brazilian Caatinga.</title>
        <authorList>
            <person name="Ferreira-Neto J.R.C."/>
            <person name="da Silva M.D."/>
            <person name="Binneck E."/>
            <person name="de Melo N.F."/>
            <person name="da Silva R.H."/>
            <person name="de Melo A.L.T.M."/>
            <person name="Pandolfi V."/>
            <person name="Bustamante F.O."/>
            <person name="Brasileiro-Vidal A.C."/>
            <person name="Benko-Iseppon A.M."/>
        </authorList>
    </citation>
    <scope>NUCLEOTIDE SEQUENCE [LARGE SCALE GENOMIC DNA]</scope>
    <source>
        <tissue evidence="4">Leaves</tissue>
    </source>
</reference>
<evidence type="ECO:0000313" key="5">
    <source>
        <dbReference type="Proteomes" id="UP001341840"/>
    </source>
</evidence>
<keyword evidence="5" id="KW-1185">Reference proteome</keyword>